<gene>
    <name evidence="1" type="ORF">C2G38_2225298</name>
</gene>
<name>A0A397TZI5_9GLOM</name>
<dbReference type="Proteomes" id="UP000266673">
    <property type="component" value="Unassembled WGS sequence"/>
</dbReference>
<dbReference type="OrthoDB" id="2493537at2759"/>
<dbReference type="EMBL" id="QKWP01002433">
    <property type="protein sequence ID" value="RIB03364.1"/>
    <property type="molecule type" value="Genomic_DNA"/>
</dbReference>
<accession>A0A397TZI5</accession>
<dbReference type="AlphaFoldDB" id="A0A397TZI5"/>
<evidence type="ECO:0000313" key="2">
    <source>
        <dbReference type="Proteomes" id="UP000266673"/>
    </source>
</evidence>
<organism evidence="1 2">
    <name type="scientific">Gigaspora rosea</name>
    <dbReference type="NCBI Taxonomy" id="44941"/>
    <lineage>
        <taxon>Eukaryota</taxon>
        <taxon>Fungi</taxon>
        <taxon>Fungi incertae sedis</taxon>
        <taxon>Mucoromycota</taxon>
        <taxon>Glomeromycotina</taxon>
        <taxon>Glomeromycetes</taxon>
        <taxon>Diversisporales</taxon>
        <taxon>Gigasporaceae</taxon>
        <taxon>Gigaspora</taxon>
    </lineage>
</organism>
<proteinExistence type="predicted"/>
<evidence type="ECO:0000313" key="1">
    <source>
        <dbReference type="EMBL" id="RIB03364.1"/>
    </source>
</evidence>
<protein>
    <submittedName>
        <fullName evidence="1">Uncharacterized protein</fullName>
    </submittedName>
</protein>
<sequence length="139" mass="16505">MKCLVQEKVVEVLREIISSLRIVKNFLMVLINMAWNGFYENIWKKHCEIVIQWEKEAGISMRIKRRKRLVRLSLNSSKKDTILRGDSVRIKKSQLQNDRSKEKKKKKEEDSLEIKRAWLSSIEKLIENRSKPFSYGILG</sequence>
<keyword evidence="2" id="KW-1185">Reference proteome</keyword>
<comment type="caution">
    <text evidence="1">The sequence shown here is derived from an EMBL/GenBank/DDBJ whole genome shotgun (WGS) entry which is preliminary data.</text>
</comment>
<reference evidence="1 2" key="1">
    <citation type="submission" date="2018-06" db="EMBL/GenBank/DDBJ databases">
        <title>Comparative genomics reveals the genomic features of Rhizophagus irregularis, R. cerebriforme, R. diaphanum and Gigaspora rosea, and their symbiotic lifestyle signature.</title>
        <authorList>
            <person name="Morin E."/>
            <person name="San Clemente H."/>
            <person name="Chen E.C.H."/>
            <person name="De La Providencia I."/>
            <person name="Hainaut M."/>
            <person name="Kuo A."/>
            <person name="Kohler A."/>
            <person name="Murat C."/>
            <person name="Tang N."/>
            <person name="Roy S."/>
            <person name="Loubradou J."/>
            <person name="Henrissat B."/>
            <person name="Grigoriev I.V."/>
            <person name="Corradi N."/>
            <person name="Roux C."/>
            <person name="Martin F.M."/>
        </authorList>
    </citation>
    <scope>NUCLEOTIDE SEQUENCE [LARGE SCALE GENOMIC DNA]</scope>
    <source>
        <strain evidence="1 2">DAOM 194757</strain>
    </source>
</reference>